<feature type="compositionally biased region" description="Low complexity" evidence="1">
    <location>
        <begin position="10"/>
        <end position="21"/>
    </location>
</feature>
<dbReference type="AlphaFoldDB" id="A0A6A4QLQ9"/>
<feature type="region of interest" description="Disordered" evidence="1">
    <location>
        <begin position="1"/>
        <end position="21"/>
    </location>
</feature>
<organism evidence="2 3">
    <name type="scientific">Lupinus albus</name>
    <name type="common">White lupine</name>
    <name type="synonym">Lupinus termis</name>
    <dbReference type="NCBI Taxonomy" id="3870"/>
    <lineage>
        <taxon>Eukaryota</taxon>
        <taxon>Viridiplantae</taxon>
        <taxon>Streptophyta</taxon>
        <taxon>Embryophyta</taxon>
        <taxon>Tracheophyta</taxon>
        <taxon>Spermatophyta</taxon>
        <taxon>Magnoliopsida</taxon>
        <taxon>eudicotyledons</taxon>
        <taxon>Gunneridae</taxon>
        <taxon>Pentapetalae</taxon>
        <taxon>rosids</taxon>
        <taxon>fabids</taxon>
        <taxon>Fabales</taxon>
        <taxon>Fabaceae</taxon>
        <taxon>Papilionoideae</taxon>
        <taxon>50 kb inversion clade</taxon>
        <taxon>genistoids sensu lato</taxon>
        <taxon>core genistoids</taxon>
        <taxon>Genisteae</taxon>
        <taxon>Lupinus</taxon>
    </lineage>
</organism>
<reference evidence="3" key="1">
    <citation type="journal article" date="2020" name="Nat. Commun.">
        <title>Genome sequence of the cluster root forming white lupin.</title>
        <authorList>
            <person name="Hufnagel B."/>
            <person name="Marques A."/>
            <person name="Soriano A."/>
            <person name="Marques L."/>
            <person name="Divol F."/>
            <person name="Doumas P."/>
            <person name="Sallet E."/>
            <person name="Mancinotti D."/>
            <person name="Carrere S."/>
            <person name="Marande W."/>
            <person name="Arribat S."/>
            <person name="Keller J."/>
            <person name="Huneau C."/>
            <person name="Blein T."/>
            <person name="Aime D."/>
            <person name="Laguerre M."/>
            <person name="Taylor J."/>
            <person name="Schubert V."/>
            <person name="Nelson M."/>
            <person name="Geu-Flores F."/>
            <person name="Crespi M."/>
            <person name="Gallardo-Guerrero K."/>
            <person name="Delaux P.-M."/>
            <person name="Salse J."/>
            <person name="Berges H."/>
            <person name="Guyot R."/>
            <person name="Gouzy J."/>
            <person name="Peret B."/>
        </authorList>
    </citation>
    <scope>NUCLEOTIDE SEQUENCE [LARGE SCALE GENOMIC DNA]</scope>
    <source>
        <strain evidence="3">cv. Amiga</strain>
    </source>
</reference>
<proteinExistence type="predicted"/>
<protein>
    <submittedName>
        <fullName evidence="2">Uncharacterized protein</fullName>
    </submittedName>
</protein>
<gene>
    <name evidence="2" type="ORF">Lalb_Chr04g0249361</name>
</gene>
<evidence type="ECO:0000313" key="3">
    <source>
        <dbReference type="Proteomes" id="UP000447434"/>
    </source>
</evidence>
<accession>A0A6A4QLQ9</accession>
<evidence type="ECO:0000256" key="1">
    <source>
        <dbReference type="SAM" id="MobiDB-lite"/>
    </source>
</evidence>
<dbReference type="EMBL" id="WOCE01000004">
    <property type="protein sequence ID" value="KAE9614880.1"/>
    <property type="molecule type" value="Genomic_DNA"/>
</dbReference>
<dbReference type="Proteomes" id="UP000447434">
    <property type="component" value="Chromosome 4"/>
</dbReference>
<name>A0A6A4QLQ9_LUPAL</name>
<keyword evidence="3" id="KW-1185">Reference proteome</keyword>
<evidence type="ECO:0000313" key="2">
    <source>
        <dbReference type="EMBL" id="KAE9614880.1"/>
    </source>
</evidence>
<sequence length="125" mass="14341">MNPINAKMANSNESNVTNSSVSEDEFELLYKLIVQFVGMTLDLAYTPQEFSPEVEVVSSMYRKYREISDDSHREERGIDQMLIHTEVDKMNHVDLHVLTETMKSLTQKVEYYLASDPPAPPTPDK</sequence>
<comment type="caution">
    <text evidence="2">The sequence shown here is derived from an EMBL/GenBank/DDBJ whole genome shotgun (WGS) entry which is preliminary data.</text>
</comment>